<comment type="caution">
    <text evidence="2">The sequence shown here is derived from an EMBL/GenBank/DDBJ whole genome shotgun (WGS) entry which is preliminary data.</text>
</comment>
<proteinExistence type="predicted"/>
<dbReference type="Proteomes" id="UP000823750">
    <property type="component" value="Unassembled WGS sequence"/>
</dbReference>
<sequence>MKIGIITFHAAMNYGSVLQAFALQEYLRSRRNDVRIIDFRSAAQRRLYPAPVSFGSLYNAKHTVRRLLCDWKEVRFMAEKQSAFRAFASGRLRLTDKCFRTESCLRSYDWSGFDMLVSGSDQIWNPSAIDFSKAYFLNFTDRVRKVAYAPSAGPHPHVSGYVQDNSTSASGILRSPMSGVQDLLSCYEAISVREKSTADFLSLGDVPVLPDPVLLHGADFYRAVMPGALKLPSDSNAAGLHDAGGSLTEKERYVLLYSPGKRNHAAEMLADAASSGMLGKDSASVLPEDRRMPVLRVTDGASAGQYAGPDVFPCGPDGFLSLVAGSACTVGTSFHLMVFSMLFARDFWCPDAASDSRKVHLLTAAGLNPGSTFFPFSRPEIQSRLASALADMRHNADKFWSSLGA</sequence>
<name>A0A9D9J2B0_9BACT</name>
<dbReference type="GO" id="GO:0016740">
    <property type="term" value="F:transferase activity"/>
    <property type="evidence" value="ECO:0007669"/>
    <property type="project" value="UniProtKB-KW"/>
</dbReference>
<reference evidence="2" key="1">
    <citation type="submission" date="2020-10" db="EMBL/GenBank/DDBJ databases">
        <authorList>
            <person name="Gilroy R."/>
        </authorList>
    </citation>
    <scope>NUCLEOTIDE SEQUENCE</scope>
    <source>
        <strain evidence="2">B2-16538</strain>
    </source>
</reference>
<gene>
    <name evidence="2" type="ORF">IAB78_02455</name>
</gene>
<reference evidence="2" key="2">
    <citation type="journal article" date="2021" name="PeerJ">
        <title>Extensive microbial diversity within the chicken gut microbiome revealed by metagenomics and culture.</title>
        <authorList>
            <person name="Gilroy R."/>
            <person name="Ravi A."/>
            <person name="Getino M."/>
            <person name="Pursley I."/>
            <person name="Horton D.L."/>
            <person name="Alikhan N.F."/>
            <person name="Baker D."/>
            <person name="Gharbi K."/>
            <person name="Hall N."/>
            <person name="Watson M."/>
            <person name="Adriaenssens E.M."/>
            <person name="Foster-Nyarko E."/>
            <person name="Jarju S."/>
            <person name="Secka A."/>
            <person name="Antonio M."/>
            <person name="Oren A."/>
            <person name="Chaudhuri R.R."/>
            <person name="La Ragione R."/>
            <person name="Hildebrand F."/>
            <person name="Pallen M.J."/>
        </authorList>
    </citation>
    <scope>NUCLEOTIDE SEQUENCE</scope>
    <source>
        <strain evidence="2">B2-16538</strain>
    </source>
</reference>
<keyword evidence="2" id="KW-0808">Transferase</keyword>
<dbReference type="InterPro" id="IPR007345">
    <property type="entry name" value="Polysacch_pyruvyl_Trfase"/>
</dbReference>
<feature type="domain" description="Polysaccharide pyruvyl transferase" evidence="1">
    <location>
        <begin position="13"/>
        <end position="222"/>
    </location>
</feature>
<evidence type="ECO:0000259" key="1">
    <source>
        <dbReference type="Pfam" id="PF04230"/>
    </source>
</evidence>
<dbReference type="AlphaFoldDB" id="A0A9D9J2B0"/>
<accession>A0A9D9J2B0</accession>
<dbReference type="EMBL" id="JADILX010000044">
    <property type="protein sequence ID" value="MBO8485266.1"/>
    <property type="molecule type" value="Genomic_DNA"/>
</dbReference>
<organism evidence="2 3">
    <name type="scientific">Candidatus Cryptobacteroides excrementavium</name>
    <dbReference type="NCBI Taxonomy" id="2840759"/>
    <lineage>
        <taxon>Bacteria</taxon>
        <taxon>Pseudomonadati</taxon>
        <taxon>Bacteroidota</taxon>
        <taxon>Bacteroidia</taxon>
        <taxon>Bacteroidales</taxon>
        <taxon>Candidatus Cryptobacteroides</taxon>
    </lineage>
</organism>
<evidence type="ECO:0000313" key="2">
    <source>
        <dbReference type="EMBL" id="MBO8485266.1"/>
    </source>
</evidence>
<protein>
    <submittedName>
        <fullName evidence="2">Polysaccharide pyruvyl transferase family protein</fullName>
    </submittedName>
</protein>
<evidence type="ECO:0000313" key="3">
    <source>
        <dbReference type="Proteomes" id="UP000823750"/>
    </source>
</evidence>
<dbReference type="Pfam" id="PF04230">
    <property type="entry name" value="PS_pyruv_trans"/>
    <property type="match status" value="1"/>
</dbReference>